<evidence type="ECO:0000256" key="7">
    <source>
        <dbReference type="ARBA" id="ARBA00023136"/>
    </source>
</evidence>
<keyword evidence="5 8" id="KW-0067">ATP-binding</keyword>
<dbReference type="GO" id="GO:0016887">
    <property type="term" value="F:ATP hydrolysis activity"/>
    <property type="evidence" value="ECO:0007669"/>
    <property type="project" value="InterPro"/>
</dbReference>
<dbReference type="OrthoDB" id="8554730at2"/>
<evidence type="ECO:0000313" key="9">
    <source>
        <dbReference type="Proteomes" id="UP000193427"/>
    </source>
</evidence>
<dbReference type="InterPro" id="IPR011527">
    <property type="entry name" value="ABC1_TM_dom"/>
</dbReference>
<keyword evidence="2" id="KW-1003">Cell membrane</keyword>
<dbReference type="AlphaFoldDB" id="A0A1W6L5E1"/>
<dbReference type="RefSeq" id="WP_085749655.1">
    <property type="nucleotide sequence ID" value="NZ_BSPR01000002.1"/>
</dbReference>
<dbReference type="EMBL" id="CP015118">
    <property type="protein sequence ID" value="ARN19397.1"/>
    <property type="molecule type" value="Genomic_DNA"/>
</dbReference>
<evidence type="ECO:0000256" key="2">
    <source>
        <dbReference type="ARBA" id="ARBA00022475"/>
    </source>
</evidence>
<dbReference type="PROSITE" id="PS50893">
    <property type="entry name" value="ABC_TRANSPORTER_2"/>
    <property type="match status" value="1"/>
</dbReference>
<dbReference type="InterPro" id="IPR027417">
    <property type="entry name" value="P-loop_NTPase"/>
</dbReference>
<protein>
    <submittedName>
        <fullName evidence="8">Multidrug ABC transporter ATP-binding protein</fullName>
    </submittedName>
</protein>
<dbReference type="InterPro" id="IPR017871">
    <property type="entry name" value="ABC_transporter-like_CS"/>
</dbReference>
<dbReference type="GO" id="GO:0005524">
    <property type="term" value="F:ATP binding"/>
    <property type="evidence" value="ECO:0007669"/>
    <property type="project" value="UniProtKB-KW"/>
</dbReference>
<evidence type="ECO:0000256" key="4">
    <source>
        <dbReference type="ARBA" id="ARBA00022741"/>
    </source>
</evidence>
<dbReference type="STRING" id="946333.A4W93_05420"/>
<keyword evidence="7" id="KW-0472">Membrane</keyword>
<keyword evidence="9" id="KW-1185">Reference proteome</keyword>
<dbReference type="Gene3D" id="1.20.1560.10">
    <property type="entry name" value="ABC transporter type 1, transmembrane domain"/>
    <property type="match status" value="1"/>
</dbReference>
<dbReference type="InterPro" id="IPR036640">
    <property type="entry name" value="ABC1_TM_sf"/>
</dbReference>
<comment type="subcellular location">
    <subcellularLocation>
        <location evidence="1">Cell membrane</location>
        <topology evidence="1">Multi-pass membrane protein</topology>
    </subcellularLocation>
</comment>
<keyword evidence="6" id="KW-1133">Transmembrane helix</keyword>
<dbReference type="SUPFAM" id="SSF52540">
    <property type="entry name" value="P-loop containing nucleoside triphosphate hydrolases"/>
    <property type="match status" value="1"/>
</dbReference>
<keyword evidence="3" id="KW-0812">Transmembrane</keyword>
<dbReference type="Gene3D" id="3.40.50.300">
    <property type="entry name" value="P-loop containing nucleotide triphosphate hydrolases"/>
    <property type="match status" value="1"/>
</dbReference>
<dbReference type="SUPFAM" id="SSF90123">
    <property type="entry name" value="ABC transporter transmembrane region"/>
    <property type="match status" value="1"/>
</dbReference>
<evidence type="ECO:0000256" key="6">
    <source>
        <dbReference type="ARBA" id="ARBA00022989"/>
    </source>
</evidence>
<name>A0A1W6L5E1_9BURK</name>
<evidence type="ECO:0000256" key="5">
    <source>
        <dbReference type="ARBA" id="ARBA00022840"/>
    </source>
</evidence>
<evidence type="ECO:0000313" key="8">
    <source>
        <dbReference type="EMBL" id="ARN19397.1"/>
    </source>
</evidence>
<dbReference type="InterPro" id="IPR003439">
    <property type="entry name" value="ABC_transporter-like_ATP-bd"/>
</dbReference>
<dbReference type="PROSITE" id="PS00211">
    <property type="entry name" value="ABC_TRANSPORTER_1"/>
    <property type="match status" value="1"/>
</dbReference>
<dbReference type="InterPro" id="IPR039421">
    <property type="entry name" value="Type_1_exporter"/>
</dbReference>
<dbReference type="SMART" id="SM00382">
    <property type="entry name" value="AAA"/>
    <property type="match status" value="1"/>
</dbReference>
<evidence type="ECO:0000256" key="3">
    <source>
        <dbReference type="ARBA" id="ARBA00022692"/>
    </source>
</evidence>
<dbReference type="Pfam" id="PF00005">
    <property type="entry name" value="ABC_tran"/>
    <property type="match status" value="1"/>
</dbReference>
<dbReference type="PANTHER" id="PTHR24221:SF654">
    <property type="entry name" value="ATP-BINDING CASSETTE SUB-FAMILY B MEMBER 6"/>
    <property type="match status" value="1"/>
</dbReference>
<sequence length="597" mass="63681">MSDLVPSAAAAPARLTDLYREVWSHARGARAQFVAALGLLGSAHGLKLAFPWMAAQAINSIQTGGADGLPSAATWIAAIVGLQVVTWMLHGPARLMERNVGLRVRRSLADSLYARLSRAPLAWHERHHSGDLQHRVHQAGTALGSFSQSQFIYLQNLINLAGPVIALMLLSRLTGMLAIVGFVATAVVILRFDAALMQLAARENQAERRYAARLLDFVGNISAVASLRLQDATRKLLDTRLLAVFEPLRRTIVLNELKWCSVDLLTVVLTWGLVVVYALTRPSVAAGGTVLIGSLFMIYQYAQQASGVLGAMASNYQNLARMQTDFASADVIREAPEPAERGVALDAGWSRIDVHGLGFTHAASGRGGLDDVNLVLRRGERIALVGPSGSGKSTLLRVLAGLYDADRGHVAVDGVAHLGRRHVADVATLIPQEAEVFEASIRENITLDQPVPEADVARAVHVSALDAVLADLPLGLETPMAERGFNLSGGQRQRLALARGVLAARDSSLLLLDEPTSALDALTEQVVHERLGAANPDACIVSALHRMSLLPHFDRVVFMVDGAVMDTGTADEVAARQPLFAAMRAGAAAEDDGPLAA</sequence>
<dbReference type="KEGG" id="rgu:A4W93_05420"/>
<dbReference type="Proteomes" id="UP000193427">
    <property type="component" value="Chromosome"/>
</dbReference>
<proteinExistence type="predicted"/>
<evidence type="ECO:0000256" key="1">
    <source>
        <dbReference type="ARBA" id="ARBA00004651"/>
    </source>
</evidence>
<accession>A0A1W6L5E1</accession>
<organism evidence="8 9">
    <name type="scientific">Piscinibacter gummiphilus</name>
    <dbReference type="NCBI Taxonomy" id="946333"/>
    <lineage>
        <taxon>Bacteria</taxon>
        <taxon>Pseudomonadati</taxon>
        <taxon>Pseudomonadota</taxon>
        <taxon>Betaproteobacteria</taxon>
        <taxon>Burkholderiales</taxon>
        <taxon>Sphaerotilaceae</taxon>
        <taxon>Piscinibacter</taxon>
    </lineage>
</organism>
<dbReference type="GO" id="GO:0005886">
    <property type="term" value="C:plasma membrane"/>
    <property type="evidence" value="ECO:0007669"/>
    <property type="project" value="UniProtKB-SubCell"/>
</dbReference>
<dbReference type="PROSITE" id="PS50929">
    <property type="entry name" value="ABC_TM1F"/>
    <property type="match status" value="1"/>
</dbReference>
<reference evidence="8 9" key="1">
    <citation type="submission" date="2016-04" db="EMBL/GenBank/DDBJ databases">
        <title>Complete genome sequence of natural rubber-degrading, novel Gram-negative bacterium, Rhizobacter gummiphilus strain NS21.</title>
        <authorList>
            <person name="Tabata M."/>
            <person name="Kasai D."/>
            <person name="Fukuda M."/>
        </authorList>
    </citation>
    <scope>NUCLEOTIDE SEQUENCE [LARGE SCALE GENOMIC DNA]</scope>
    <source>
        <strain evidence="8 9">NS21</strain>
    </source>
</reference>
<keyword evidence="4" id="KW-0547">Nucleotide-binding</keyword>
<gene>
    <name evidence="8" type="ORF">A4W93_05420</name>
</gene>
<dbReference type="Pfam" id="PF00664">
    <property type="entry name" value="ABC_membrane"/>
    <property type="match status" value="1"/>
</dbReference>
<dbReference type="InterPro" id="IPR003593">
    <property type="entry name" value="AAA+_ATPase"/>
</dbReference>
<dbReference type="GO" id="GO:0034040">
    <property type="term" value="F:ATPase-coupled lipid transmembrane transporter activity"/>
    <property type="evidence" value="ECO:0007669"/>
    <property type="project" value="TreeGrafter"/>
</dbReference>
<dbReference type="PANTHER" id="PTHR24221">
    <property type="entry name" value="ATP-BINDING CASSETTE SUB-FAMILY B"/>
    <property type="match status" value="1"/>
</dbReference>
<dbReference type="GO" id="GO:0140359">
    <property type="term" value="F:ABC-type transporter activity"/>
    <property type="evidence" value="ECO:0007669"/>
    <property type="project" value="InterPro"/>
</dbReference>